<dbReference type="AlphaFoldDB" id="A0A3M2M960"/>
<evidence type="ECO:0000313" key="2">
    <source>
        <dbReference type="Proteomes" id="UP000278673"/>
    </source>
</evidence>
<protein>
    <submittedName>
        <fullName evidence="1">Uncharacterized protein</fullName>
    </submittedName>
</protein>
<evidence type="ECO:0000313" key="1">
    <source>
        <dbReference type="EMBL" id="RMI46022.1"/>
    </source>
</evidence>
<accession>A0A3M2M960</accession>
<dbReference type="RefSeq" id="WP_122181976.1">
    <property type="nucleotide sequence ID" value="NZ_RFFJ01000004.1"/>
</dbReference>
<dbReference type="InterPro" id="IPR025851">
    <property type="entry name" value="SUKH-4"/>
</dbReference>
<dbReference type="Pfam" id="PF14435">
    <property type="entry name" value="SUKH-4"/>
    <property type="match status" value="1"/>
</dbReference>
<gene>
    <name evidence="1" type="ORF">EBN88_01695</name>
</gene>
<comment type="caution">
    <text evidence="1">The sequence shown here is derived from an EMBL/GenBank/DDBJ whole genome shotgun (WGS) entry which is preliminary data.</text>
</comment>
<keyword evidence="2" id="KW-1185">Reference proteome</keyword>
<dbReference type="Proteomes" id="UP000278673">
    <property type="component" value="Unassembled WGS sequence"/>
</dbReference>
<sequence>MEQAITRAELAATFRARRLVTVPEERLNPRVVHPLSRRFLSEVGLPVLPDFVYDPMDDLTNGLPSAVDTQDNLHMFDNLPESVESWVRLGLFHHEPVFLDGTTGALWELLGVAMVNSRIDRFARCLQALHQHRRGYARWSPGRVRQATTDRLMETFAAVDPEATTRPECYWNGALADREWS</sequence>
<proteinExistence type="predicted"/>
<name>A0A3M2M960_9ACTN</name>
<reference evidence="1 2" key="1">
    <citation type="submission" date="2018-10" db="EMBL/GenBank/DDBJ databases">
        <title>Isolation, diversity and antifungal activity of actinobacteria from wheat.</title>
        <authorList>
            <person name="Han C."/>
        </authorList>
    </citation>
    <scope>NUCLEOTIDE SEQUENCE [LARGE SCALE GENOMIC DNA]</scope>
    <source>
        <strain evidence="1 2">NEAU-YY642</strain>
    </source>
</reference>
<organism evidence="1 2">
    <name type="scientific">Streptomyces triticirhizae</name>
    <dbReference type="NCBI Taxonomy" id="2483353"/>
    <lineage>
        <taxon>Bacteria</taxon>
        <taxon>Bacillati</taxon>
        <taxon>Actinomycetota</taxon>
        <taxon>Actinomycetes</taxon>
        <taxon>Kitasatosporales</taxon>
        <taxon>Streptomycetaceae</taxon>
        <taxon>Streptomyces</taxon>
    </lineage>
</organism>
<dbReference type="EMBL" id="RFFJ01000004">
    <property type="protein sequence ID" value="RMI46022.1"/>
    <property type="molecule type" value="Genomic_DNA"/>
</dbReference>